<feature type="transmembrane region" description="Helical" evidence="1">
    <location>
        <begin position="107"/>
        <end position="127"/>
    </location>
</feature>
<evidence type="ECO:0000313" key="3">
    <source>
        <dbReference type="EMBL" id="CAL4985834.1"/>
    </source>
</evidence>
<gene>
    <name evidence="3" type="ORF">URODEC1_LOCUS58129</name>
</gene>
<keyword evidence="1" id="KW-1133">Transmembrane helix</keyword>
<keyword evidence="4" id="KW-1185">Reference proteome</keyword>
<evidence type="ECO:0000256" key="1">
    <source>
        <dbReference type="SAM" id="Phobius"/>
    </source>
</evidence>
<protein>
    <recommendedName>
        <fullName evidence="2">DUF4220 domain-containing protein</fullName>
    </recommendedName>
</protein>
<feature type="transmembrane region" description="Helical" evidence="1">
    <location>
        <begin position="288"/>
        <end position="310"/>
    </location>
</feature>
<dbReference type="Proteomes" id="UP001497457">
    <property type="component" value="Chromosome 23rd"/>
</dbReference>
<name>A0ABC9ATN7_9POAL</name>
<reference evidence="3 4" key="2">
    <citation type="submission" date="2024-10" db="EMBL/GenBank/DDBJ databases">
        <authorList>
            <person name="Ryan C."/>
        </authorList>
    </citation>
    <scope>NUCLEOTIDE SEQUENCE [LARGE SCALE GENOMIC DNA]</scope>
</reference>
<accession>A0ABC9ATN7</accession>
<evidence type="ECO:0000313" key="4">
    <source>
        <dbReference type="Proteomes" id="UP001497457"/>
    </source>
</evidence>
<dbReference type="InterPro" id="IPR025315">
    <property type="entry name" value="DUF4220"/>
</dbReference>
<keyword evidence="1" id="KW-0472">Membrane</keyword>
<proteinExistence type="predicted"/>
<feature type="domain" description="DUF4220" evidence="2">
    <location>
        <begin position="49"/>
        <end position="357"/>
    </location>
</feature>
<dbReference type="Pfam" id="PF04578">
    <property type="entry name" value="DUF594"/>
    <property type="match status" value="1"/>
</dbReference>
<dbReference type="EMBL" id="OZ075133">
    <property type="protein sequence ID" value="CAL4985834.1"/>
    <property type="molecule type" value="Genomic_DNA"/>
</dbReference>
<organism evidence="3 4">
    <name type="scientific">Urochloa decumbens</name>
    <dbReference type="NCBI Taxonomy" id="240449"/>
    <lineage>
        <taxon>Eukaryota</taxon>
        <taxon>Viridiplantae</taxon>
        <taxon>Streptophyta</taxon>
        <taxon>Embryophyta</taxon>
        <taxon>Tracheophyta</taxon>
        <taxon>Spermatophyta</taxon>
        <taxon>Magnoliopsida</taxon>
        <taxon>Liliopsida</taxon>
        <taxon>Poales</taxon>
        <taxon>Poaceae</taxon>
        <taxon>PACMAD clade</taxon>
        <taxon>Panicoideae</taxon>
        <taxon>Panicodae</taxon>
        <taxon>Paniceae</taxon>
        <taxon>Melinidinae</taxon>
        <taxon>Urochloa</taxon>
    </lineage>
</organism>
<reference evidence="4" key="1">
    <citation type="submission" date="2024-06" db="EMBL/GenBank/DDBJ databases">
        <authorList>
            <person name="Ryan C."/>
        </authorList>
    </citation>
    <scope>NUCLEOTIDE SEQUENCE [LARGE SCALE GENOMIC DNA]</scope>
</reference>
<dbReference type="AlphaFoldDB" id="A0ABC9ATN7"/>
<evidence type="ECO:0000259" key="2">
    <source>
        <dbReference type="Pfam" id="PF13968"/>
    </source>
</evidence>
<sequence length="664" mass="75420">MATGGLAHLWYKWGIQIMVVASFALQLFLLGFGGIRRRSSSAVLSAALWLAYLLADSTAIYTLGHLAVATESRGHQLVAFWAPFLLLHLGGPDNITAYALEDNRLWLRHLQTLIVQALGAGFVIYKYMSSTGFLLRLAAISMFITGLAKYGERIWALKCGNMSSIRSSIKESPDRDDVDLKELLREGITEEEILLRAHSQFLVCKCVFTDTKLDSGMGDIYAPRTNLDKLVEMELSFMYDILYTKAAVIHTWYGFCIHFISLVTAATALLLFMLGISNRNGYSRVDLIISYALLVGALVLEIVSLCRALLSTWTCWSLNCKGWKQLLKLVGFLRQLVQPARRRLWQGSIGQYNLFQFCTRDRNGLGSRVTMKMGLQDWWNKLHFSGTFSGTESLSIQDLKDRVLQEVEGVRISLNLRGSHALERMGIYEGHANWSIERLDFDESILVWHIATDVYIHKSKNTEHDQKLLEATNKVLSNYMVFLLVVKPEMVPGRTRHNLFADVLRDLEDNTTFRLTGEDNSSLRTWNPYYMVKELLHHEGPSSSRIPLREKLADDLLNEYISEDGDVRKMVVRHGVLLGKELLDRKLRAERDTLEVILGVWVEMMVYAAEHCSRDSHARQLSHGGEFITTVWLVVHHLKFYLTPSVANDAPWETGFGAFNAIPF</sequence>
<feature type="transmembrane region" description="Helical" evidence="1">
    <location>
        <begin position="13"/>
        <end position="35"/>
    </location>
</feature>
<dbReference type="Pfam" id="PF13968">
    <property type="entry name" value="DUF4220"/>
    <property type="match status" value="1"/>
</dbReference>
<keyword evidence="1" id="KW-0812">Transmembrane</keyword>
<dbReference type="PANTHER" id="PTHR31325">
    <property type="entry name" value="OS01G0798800 PROTEIN-RELATED"/>
    <property type="match status" value="1"/>
</dbReference>
<feature type="transmembrane region" description="Helical" evidence="1">
    <location>
        <begin position="47"/>
        <end position="68"/>
    </location>
</feature>
<feature type="transmembrane region" description="Helical" evidence="1">
    <location>
        <begin position="252"/>
        <end position="276"/>
    </location>
</feature>
<dbReference type="InterPro" id="IPR007658">
    <property type="entry name" value="DUF594"/>
</dbReference>